<dbReference type="PROSITE" id="PS51133">
    <property type="entry name" value="ZF_TFIIS_2"/>
    <property type="match status" value="1"/>
</dbReference>
<evidence type="ECO:0000256" key="7">
    <source>
        <dbReference type="PIRNR" id="PIRNR005586"/>
    </source>
</evidence>
<comment type="function">
    <text evidence="7">DNA-dependent RNA polymerase catalyzes the transcription of DNA into RNA using the four ribonucleoside triphosphates as substrates.</text>
</comment>
<feature type="binding site" evidence="8">
    <location>
        <position position="81"/>
    </location>
    <ligand>
        <name>Zn(2+)</name>
        <dbReference type="ChEBI" id="CHEBI:29105"/>
        <label>2</label>
    </ligand>
</feature>
<evidence type="ECO:0000313" key="12">
    <source>
        <dbReference type="Proteomes" id="UP000186922"/>
    </source>
</evidence>
<comment type="subcellular location">
    <subcellularLocation>
        <location evidence="1 7">Nucleus</location>
    </subcellularLocation>
</comment>
<feature type="binding site" evidence="8">
    <location>
        <position position="8"/>
    </location>
    <ligand>
        <name>Zn(2+)</name>
        <dbReference type="ChEBI" id="CHEBI:29105"/>
        <label>1</label>
    </ligand>
</feature>
<feature type="binding site" evidence="8">
    <location>
        <position position="109"/>
    </location>
    <ligand>
        <name>Zn(2+)</name>
        <dbReference type="ChEBI" id="CHEBI:29105"/>
        <label>2</label>
    </ligand>
</feature>
<name>A0A1D1VBE9_RAMVA</name>
<dbReference type="GO" id="GO:0005634">
    <property type="term" value="C:nucleus"/>
    <property type="evidence" value="ECO:0007669"/>
    <property type="project" value="UniProtKB-SubCell"/>
</dbReference>
<dbReference type="Gene3D" id="2.20.25.10">
    <property type="match status" value="1"/>
</dbReference>
<dbReference type="EMBL" id="BDGG01000005">
    <property type="protein sequence ID" value="GAU98981.1"/>
    <property type="molecule type" value="Genomic_DNA"/>
</dbReference>
<feature type="zinc finger region" description="C4-type" evidence="9">
    <location>
        <begin position="5"/>
        <end position="34"/>
    </location>
</feature>
<evidence type="ECO:0000313" key="11">
    <source>
        <dbReference type="EMBL" id="GAU98981.1"/>
    </source>
</evidence>
<dbReference type="GO" id="GO:0008270">
    <property type="term" value="F:zinc ion binding"/>
    <property type="evidence" value="ECO:0007669"/>
    <property type="project" value="UniProtKB-KW"/>
</dbReference>
<dbReference type="PIRSF" id="PIRSF005586">
    <property type="entry name" value="RNApol_RpoM"/>
    <property type="match status" value="1"/>
</dbReference>
<keyword evidence="5 8" id="KW-0862">Zinc</keyword>
<dbReference type="GO" id="GO:0003899">
    <property type="term" value="F:DNA-directed RNA polymerase activity"/>
    <property type="evidence" value="ECO:0007669"/>
    <property type="project" value="InterPro"/>
</dbReference>
<dbReference type="GO" id="GO:0003676">
    <property type="term" value="F:nucleic acid binding"/>
    <property type="evidence" value="ECO:0007669"/>
    <property type="project" value="InterPro"/>
</dbReference>
<keyword evidence="4 9" id="KW-0863">Zinc-finger</keyword>
<protein>
    <recommendedName>
        <fullName evidence="7">DNA-directed RNA polymerase subunit</fullName>
    </recommendedName>
</protein>
<dbReference type="OrthoDB" id="282152at2759"/>
<dbReference type="AlphaFoldDB" id="A0A1D1VBE9"/>
<sequence length="116" mass="13043">MIVICESCRGFMQVLRPEDLRGSHGGYQVVCQVCKLEIPVADFPGGKLVCSYYPKLKEVSEVLSSDSDVGRDQTDATCPKCNHKRAYYTEMQTRSADEAATIFYKCMGCGNQWREN</sequence>
<feature type="binding site" evidence="8">
    <location>
        <position position="34"/>
    </location>
    <ligand>
        <name>Zn(2+)</name>
        <dbReference type="ChEBI" id="CHEBI:29105"/>
        <label>1</label>
    </ligand>
</feature>
<dbReference type="InterPro" id="IPR001222">
    <property type="entry name" value="Znf_TFIIS"/>
</dbReference>
<evidence type="ECO:0000256" key="5">
    <source>
        <dbReference type="ARBA" id="ARBA00022833"/>
    </source>
</evidence>
<evidence type="ECO:0000256" key="4">
    <source>
        <dbReference type="ARBA" id="ARBA00022771"/>
    </source>
</evidence>
<evidence type="ECO:0000256" key="8">
    <source>
        <dbReference type="PIRSR" id="PIRSR005586-1"/>
    </source>
</evidence>
<gene>
    <name evidence="11" type="primary">RvY_10047-1</name>
    <name evidence="11" type="synonym">RvY_10047.1</name>
    <name evidence="11" type="ORF">RvY_10047</name>
</gene>
<feature type="binding site" evidence="8">
    <location>
        <position position="31"/>
    </location>
    <ligand>
        <name>Zn(2+)</name>
        <dbReference type="ChEBI" id="CHEBI:29105"/>
        <label>1</label>
    </ligand>
</feature>
<accession>A0A1D1VBE9</accession>
<organism evidence="11 12">
    <name type="scientific">Ramazzottius varieornatus</name>
    <name type="common">Water bear</name>
    <name type="synonym">Tardigrade</name>
    <dbReference type="NCBI Taxonomy" id="947166"/>
    <lineage>
        <taxon>Eukaryota</taxon>
        <taxon>Metazoa</taxon>
        <taxon>Ecdysozoa</taxon>
        <taxon>Tardigrada</taxon>
        <taxon>Eutardigrada</taxon>
        <taxon>Parachela</taxon>
        <taxon>Hypsibioidea</taxon>
        <taxon>Ramazzottiidae</taxon>
        <taxon>Ramazzottius</taxon>
    </lineage>
</organism>
<dbReference type="InterPro" id="IPR034014">
    <property type="entry name" value="Zn_ribbon_RPC11_C"/>
</dbReference>
<dbReference type="SMART" id="SM00440">
    <property type="entry name" value="ZnF_C2C2"/>
    <property type="match status" value="1"/>
</dbReference>
<dbReference type="CDD" id="cd10509">
    <property type="entry name" value="Zn-ribbon_RPC11"/>
    <property type="match status" value="1"/>
</dbReference>
<keyword evidence="2 7" id="KW-0240">DNA-directed RNA polymerase</keyword>
<proteinExistence type="inferred from homology"/>
<feature type="binding site" evidence="8">
    <location>
        <position position="106"/>
    </location>
    <ligand>
        <name>Zn(2+)</name>
        <dbReference type="ChEBI" id="CHEBI:29105"/>
        <label>2</label>
    </ligand>
</feature>
<comment type="similarity">
    <text evidence="7">Belongs to the archaeal rpoM/eukaryotic RPA12/RPB9/RPC11 RNA polymerase family.</text>
</comment>
<dbReference type="SUPFAM" id="SSF57783">
    <property type="entry name" value="Zinc beta-ribbon"/>
    <property type="match status" value="1"/>
</dbReference>
<evidence type="ECO:0000256" key="1">
    <source>
        <dbReference type="ARBA" id="ARBA00004123"/>
    </source>
</evidence>
<feature type="domain" description="TFIIS-type" evidence="10">
    <location>
        <begin position="74"/>
        <end position="114"/>
    </location>
</feature>
<reference evidence="11 12" key="1">
    <citation type="journal article" date="2016" name="Nat. Commun.">
        <title>Extremotolerant tardigrade genome and improved radiotolerance of human cultured cells by tardigrade-unique protein.</title>
        <authorList>
            <person name="Hashimoto T."/>
            <person name="Horikawa D.D."/>
            <person name="Saito Y."/>
            <person name="Kuwahara H."/>
            <person name="Kozuka-Hata H."/>
            <person name="Shin-I T."/>
            <person name="Minakuchi Y."/>
            <person name="Ohishi K."/>
            <person name="Motoyama A."/>
            <person name="Aizu T."/>
            <person name="Enomoto A."/>
            <person name="Kondo K."/>
            <person name="Tanaka S."/>
            <person name="Hara Y."/>
            <person name="Koshikawa S."/>
            <person name="Sagara H."/>
            <person name="Miura T."/>
            <person name="Yokobori S."/>
            <person name="Miyagawa K."/>
            <person name="Suzuki Y."/>
            <person name="Kubo T."/>
            <person name="Oyama M."/>
            <person name="Kohara Y."/>
            <person name="Fujiyama A."/>
            <person name="Arakawa K."/>
            <person name="Katayama T."/>
            <person name="Toyoda A."/>
            <person name="Kunieda T."/>
        </authorList>
    </citation>
    <scope>NUCLEOTIDE SEQUENCE [LARGE SCALE GENOMIC DNA]</scope>
    <source>
        <strain evidence="11 12">YOKOZUNA-1</strain>
    </source>
</reference>
<dbReference type="GO" id="GO:0000428">
    <property type="term" value="C:DNA-directed RNA polymerase complex"/>
    <property type="evidence" value="ECO:0007669"/>
    <property type="project" value="UniProtKB-KW"/>
</dbReference>
<keyword evidence="6 7" id="KW-0539">Nucleus</keyword>
<dbReference type="PROSITE" id="PS00466">
    <property type="entry name" value="ZF_TFIIS_1"/>
    <property type="match status" value="1"/>
</dbReference>
<evidence type="ECO:0000256" key="6">
    <source>
        <dbReference type="ARBA" id="ARBA00023242"/>
    </source>
</evidence>
<dbReference type="InterPro" id="IPR012164">
    <property type="entry name" value="Rpa12/Rpb9/Rpc10/TFS"/>
</dbReference>
<feature type="binding site" evidence="8">
    <location>
        <position position="78"/>
    </location>
    <ligand>
        <name>Zn(2+)</name>
        <dbReference type="ChEBI" id="CHEBI:29105"/>
        <label>2</label>
    </ligand>
</feature>
<dbReference type="PANTHER" id="PTHR11239:SF12">
    <property type="entry name" value="DNA-DIRECTED RNA POLYMERASE III SUBUNIT RPC10"/>
    <property type="match status" value="1"/>
</dbReference>
<keyword evidence="7" id="KW-0804">Transcription</keyword>
<dbReference type="PANTHER" id="PTHR11239">
    <property type="entry name" value="DNA-DIRECTED RNA POLYMERASE"/>
    <property type="match status" value="1"/>
</dbReference>
<keyword evidence="3 8" id="KW-0479">Metal-binding</keyword>
<dbReference type="STRING" id="947166.A0A1D1VBE9"/>
<dbReference type="Pfam" id="PF01096">
    <property type="entry name" value="Zn_ribbon_TFIIS"/>
    <property type="match status" value="1"/>
</dbReference>
<feature type="binding site" evidence="8">
    <location>
        <position position="5"/>
    </location>
    <ligand>
        <name>Zn(2+)</name>
        <dbReference type="ChEBI" id="CHEBI:29105"/>
        <label>1</label>
    </ligand>
</feature>
<evidence type="ECO:0000259" key="10">
    <source>
        <dbReference type="PROSITE" id="PS51133"/>
    </source>
</evidence>
<evidence type="ECO:0000256" key="2">
    <source>
        <dbReference type="ARBA" id="ARBA00022478"/>
    </source>
</evidence>
<dbReference type="GO" id="GO:0006351">
    <property type="term" value="P:DNA-templated transcription"/>
    <property type="evidence" value="ECO:0007669"/>
    <property type="project" value="InterPro"/>
</dbReference>
<comment type="caution">
    <text evidence="11">The sequence shown here is derived from an EMBL/GenBank/DDBJ whole genome shotgun (WGS) entry which is preliminary data.</text>
</comment>
<evidence type="ECO:0000256" key="9">
    <source>
        <dbReference type="PIRSR" id="PIRSR005586-2"/>
    </source>
</evidence>
<evidence type="ECO:0000256" key="3">
    <source>
        <dbReference type="ARBA" id="ARBA00022723"/>
    </source>
</evidence>
<dbReference type="Proteomes" id="UP000186922">
    <property type="component" value="Unassembled WGS sequence"/>
</dbReference>
<keyword evidence="12" id="KW-1185">Reference proteome</keyword>